<keyword evidence="1" id="KW-0436">Ligase</keyword>
<dbReference type="Pfam" id="PF13549">
    <property type="entry name" value="ATP-grasp_5"/>
    <property type="match status" value="1"/>
</dbReference>
<dbReference type="Proteomes" id="UP000293995">
    <property type="component" value="Chromosome"/>
</dbReference>
<dbReference type="SUPFAM" id="SSF51735">
    <property type="entry name" value="NAD(P)-binding Rossmann-fold domains"/>
    <property type="match status" value="1"/>
</dbReference>
<dbReference type="InterPro" id="IPR013815">
    <property type="entry name" value="ATP_grasp_subdomain_1"/>
</dbReference>
<dbReference type="InterPro" id="IPR051538">
    <property type="entry name" value="Acyl-CoA_Synth/Transferase"/>
</dbReference>
<dbReference type="InterPro" id="IPR003781">
    <property type="entry name" value="CoA-bd"/>
</dbReference>
<evidence type="ECO:0000259" key="4">
    <source>
        <dbReference type="SMART" id="SM00881"/>
    </source>
</evidence>
<dbReference type="SUPFAM" id="SSF56059">
    <property type="entry name" value="Glutathione synthetase ATP-binding domain-like"/>
    <property type="match status" value="1"/>
</dbReference>
<dbReference type="Gene3D" id="3.40.50.261">
    <property type="entry name" value="Succinyl-CoA synthetase domains"/>
    <property type="match status" value="2"/>
</dbReference>
<evidence type="ECO:0000256" key="2">
    <source>
        <dbReference type="ARBA" id="ARBA00022741"/>
    </source>
</evidence>
<dbReference type="AlphaFoldDB" id="A0A4P6EDV3"/>
<name>A0A4P6EDV3_9MICO</name>
<evidence type="ECO:0000256" key="1">
    <source>
        <dbReference type="ARBA" id="ARBA00022598"/>
    </source>
</evidence>
<dbReference type="Gene3D" id="3.30.1490.20">
    <property type="entry name" value="ATP-grasp fold, A domain"/>
    <property type="match status" value="1"/>
</dbReference>
<dbReference type="PANTHER" id="PTHR43334:SF1">
    <property type="entry name" value="3-HYDROXYPROPIONATE--COA LIGASE [ADP-FORMING]"/>
    <property type="match status" value="1"/>
</dbReference>
<dbReference type="InterPro" id="IPR016102">
    <property type="entry name" value="Succinyl-CoA_synth-like"/>
</dbReference>
<dbReference type="KEGG" id="mprt:ET475_07905"/>
<dbReference type="InterPro" id="IPR032875">
    <property type="entry name" value="Succ_CoA_lig_flav_dom"/>
</dbReference>
<dbReference type="Gene3D" id="3.40.50.720">
    <property type="entry name" value="NAD(P)-binding Rossmann-like Domain"/>
    <property type="match status" value="1"/>
</dbReference>
<feature type="domain" description="CoA-binding" evidence="4">
    <location>
        <begin position="11"/>
        <end position="106"/>
    </location>
</feature>
<proteinExistence type="predicted"/>
<dbReference type="Pfam" id="PF13607">
    <property type="entry name" value="Succ_CoA_lig"/>
    <property type="match status" value="1"/>
</dbReference>
<evidence type="ECO:0000313" key="5">
    <source>
        <dbReference type="EMBL" id="QAY59926.1"/>
    </source>
</evidence>
<dbReference type="InterPro" id="IPR036291">
    <property type="entry name" value="NAD(P)-bd_dom_sf"/>
</dbReference>
<dbReference type="GO" id="GO:0016874">
    <property type="term" value="F:ligase activity"/>
    <property type="evidence" value="ECO:0007669"/>
    <property type="project" value="UniProtKB-KW"/>
</dbReference>
<dbReference type="Gene3D" id="3.30.470.20">
    <property type="entry name" value="ATP-grasp fold, B domain"/>
    <property type="match status" value="1"/>
</dbReference>
<sequence>MTFRTAQVSRMLRPQSIGLLGTSAQRFAAGNEVLANLVEKDFGGSIHLCHPSATLIDGFPVVARIDQLPADLDTAVVCLPAPVVVPALRALEARGCNSAVVPSSGFSPEAAADFAAFVRTSDMVVHGPNNMGIINLTDDVALWIQHAGVARLHRGNVGLVAQSGSAAIFVPRSTRDGLFSKLISTGSEWQLTSADYIEWLAHDEATDAIGLVLESVVDTDRFRAAVAAARAADKPLVALKVGRTRAGQRATVAHTGALAAPDDSYRALFRDLDIPTVDDYDELAAVLEVFSRPRRSARGTRIAATTVSGGQSALLADLAARHDVAIAPLTNSTRSRLNEAIPGGVPAVPVDIGGGTGHGSYPDALRALANDETVDVVVVVCDAQDTLSLAELEVERSSWQSVNALYRETEKPILMASSSAMSVHPIFAREVTAPVAIVRGLGPALAAVRALAANRREAPHAPDRGGLPTAEVVTELRQAVAECTGAIGYELTARVLSAYGIATAAGFVASDGEEAVRRRSALSFPLVAKVVSPTIAHRTEHGCVITGIEDDATLREAVDLILHRASAIAPGEVDAVEVQEQVDTTVEAVVGFTTSPHGAYVIVGSGGVLVELLADVAGSLAPFDAGHARELIAQTRLATVLAGYRGIIAATDIHPLADLVHRVSVLASDFAGLITELDLNPVLIRPGDGQVYAVDALLVVQHPVTVP</sequence>
<protein>
    <submittedName>
        <fullName evidence="5">CoA-binding protein</fullName>
    </submittedName>
</protein>
<evidence type="ECO:0000313" key="6">
    <source>
        <dbReference type="Proteomes" id="UP000293995"/>
    </source>
</evidence>
<dbReference type="SMART" id="SM00881">
    <property type="entry name" value="CoA_binding"/>
    <property type="match status" value="1"/>
</dbReference>
<dbReference type="EMBL" id="CP035494">
    <property type="protein sequence ID" value="QAY59926.1"/>
    <property type="molecule type" value="Genomic_DNA"/>
</dbReference>
<dbReference type="PANTHER" id="PTHR43334">
    <property type="entry name" value="ACETATE--COA LIGASE [ADP-FORMING]"/>
    <property type="match status" value="1"/>
</dbReference>
<organism evidence="5 6">
    <name type="scientific">Microbacterium protaetiae</name>
    <dbReference type="NCBI Taxonomy" id="2509458"/>
    <lineage>
        <taxon>Bacteria</taxon>
        <taxon>Bacillati</taxon>
        <taxon>Actinomycetota</taxon>
        <taxon>Actinomycetes</taxon>
        <taxon>Micrococcales</taxon>
        <taxon>Microbacteriaceae</taxon>
        <taxon>Microbacterium</taxon>
    </lineage>
</organism>
<dbReference type="Pfam" id="PF13380">
    <property type="entry name" value="CoA_binding_2"/>
    <property type="match status" value="1"/>
</dbReference>
<evidence type="ECO:0000256" key="3">
    <source>
        <dbReference type="ARBA" id="ARBA00022840"/>
    </source>
</evidence>
<keyword evidence="3" id="KW-0067">ATP-binding</keyword>
<keyword evidence="2" id="KW-0547">Nucleotide-binding</keyword>
<keyword evidence="6" id="KW-1185">Reference proteome</keyword>
<dbReference type="GO" id="GO:0005524">
    <property type="term" value="F:ATP binding"/>
    <property type="evidence" value="ECO:0007669"/>
    <property type="project" value="UniProtKB-KW"/>
</dbReference>
<accession>A0A4P6EDV3</accession>
<gene>
    <name evidence="5" type="ORF">ET475_07905</name>
</gene>
<dbReference type="RefSeq" id="WP_129388276.1">
    <property type="nucleotide sequence ID" value="NZ_CP035494.1"/>
</dbReference>
<reference evidence="5 6" key="1">
    <citation type="submission" date="2019-01" db="EMBL/GenBank/DDBJ databases">
        <title>Genome sequencing of strain DFW100M-13.</title>
        <authorList>
            <person name="Heo J."/>
            <person name="Kim S.-J."/>
            <person name="Kim J.-S."/>
            <person name="Hong S.-B."/>
            <person name="Kwon S.-W."/>
        </authorList>
    </citation>
    <scope>NUCLEOTIDE SEQUENCE [LARGE SCALE GENOMIC DNA]</scope>
    <source>
        <strain evidence="5 6">DFW100M-13</strain>
    </source>
</reference>
<dbReference type="OrthoDB" id="190266at2"/>
<dbReference type="SUPFAM" id="SSF52210">
    <property type="entry name" value="Succinyl-CoA synthetase domains"/>
    <property type="match status" value="2"/>
</dbReference>